<proteinExistence type="predicted"/>
<evidence type="ECO:0000313" key="3">
    <source>
        <dbReference type="Proteomes" id="UP000189286"/>
    </source>
</evidence>
<protein>
    <submittedName>
        <fullName evidence="2">Uncharacterized protein</fullName>
    </submittedName>
</protein>
<keyword evidence="1" id="KW-0812">Transmembrane</keyword>
<gene>
    <name evidence="2" type="ORF">BSK71_14040</name>
</gene>
<dbReference type="RefSeq" id="WP_039362858.1">
    <property type="nucleotide sequence ID" value="NZ_JRMH01000002.1"/>
</dbReference>
<evidence type="ECO:0000313" key="2">
    <source>
        <dbReference type="EMBL" id="ONK04738.1"/>
    </source>
</evidence>
<keyword evidence="1" id="KW-0472">Membrane</keyword>
<feature type="transmembrane region" description="Helical" evidence="1">
    <location>
        <begin position="22"/>
        <end position="45"/>
    </location>
</feature>
<organism evidence="2 3">
    <name type="scientific">Pectobacterium actinidiae</name>
    <dbReference type="NCBI Taxonomy" id="1507808"/>
    <lineage>
        <taxon>Bacteria</taxon>
        <taxon>Pseudomonadati</taxon>
        <taxon>Pseudomonadota</taxon>
        <taxon>Gammaproteobacteria</taxon>
        <taxon>Enterobacterales</taxon>
        <taxon>Pectobacteriaceae</taxon>
        <taxon>Pectobacterium</taxon>
    </lineage>
</organism>
<sequence>MINKTILIDVVMNQPGLANKPLWQQIALQLVFVAAAGLLSGWFLIGEVRQTVIGIEEQTVQARLDRQGVQQKLDAMPLLSVLREQLAGKTTQDERFQPDKLLQLIVEPLSQAGASLLSWQPAPPQVGGSHQERWQLAFSADYTGVLQVLRALTALPYVLRITQLTVKPDAVPTEPSSEIPRLQVELLLIRPERMP</sequence>
<keyword evidence="1" id="KW-1133">Transmembrane helix</keyword>
<accession>A0A1V2R1W6</accession>
<dbReference type="OrthoDB" id="6418693at2"/>
<evidence type="ECO:0000256" key="1">
    <source>
        <dbReference type="SAM" id="Phobius"/>
    </source>
</evidence>
<comment type="caution">
    <text evidence="2">The sequence shown here is derived from an EMBL/GenBank/DDBJ whole genome shotgun (WGS) entry which is preliminary data.</text>
</comment>
<dbReference type="AlphaFoldDB" id="A0A1V2R1W6"/>
<name>A0A1V2R1W6_9GAMM</name>
<dbReference type="EMBL" id="MPUJ01000008">
    <property type="protein sequence ID" value="ONK04738.1"/>
    <property type="molecule type" value="Genomic_DNA"/>
</dbReference>
<reference evidence="3" key="1">
    <citation type="submission" date="2016-11" db="EMBL/GenBank/DDBJ databases">
        <authorList>
            <person name="Panda P."/>
            <person name="Visnovsky S."/>
            <person name="Pitman A."/>
        </authorList>
    </citation>
    <scope>NUCLEOTIDE SEQUENCE [LARGE SCALE GENOMIC DNA]</scope>
    <source>
        <strain evidence="3">ICMP 9972</strain>
    </source>
</reference>
<dbReference type="Proteomes" id="UP000189286">
    <property type="component" value="Unassembled WGS sequence"/>
</dbReference>